<evidence type="ECO:0000256" key="3">
    <source>
        <dbReference type="ARBA" id="ARBA00022553"/>
    </source>
</evidence>
<dbReference type="STRING" id="4232.A0A251VC55"/>
<dbReference type="SMART" id="SM00220">
    <property type="entry name" value="S_TKc"/>
    <property type="match status" value="1"/>
</dbReference>
<dbReference type="FunFam" id="1.10.510.10:FF:000044">
    <property type="entry name" value="Putative LRR receptor-like serine/threonine-protein kinase"/>
    <property type="match status" value="1"/>
</dbReference>
<evidence type="ECO:0000256" key="8">
    <source>
        <dbReference type="ARBA" id="ARBA00022741"/>
    </source>
</evidence>
<dbReference type="GO" id="GO:0005524">
    <property type="term" value="F:ATP binding"/>
    <property type="evidence" value="ECO:0007669"/>
    <property type="project" value="UniProtKB-KW"/>
</dbReference>
<protein>
    <submittedName>
        <fullName evidence="17">Putative calcium/calmodulin-dependent/calcium-dependent protein kinase</fullName>
    </submittedName>
</protein>
<evidence type="ECO:0000313" key="18">
    <source>
        <dbReference type="Proteomes" id="UP000215914"/>
    </source>
</evidence>
<reference evidence="18" key="1">
    <citation type="journal article" date="2017" name="Nature">
        <title>The sunflower genome provides insights into oil metabolism, flowering and Asterid evolution.</title>
        <authorList>
            <person name="Badouin H."/>
            <person name="Gouzy J."/>
            <person name="Grassa C.J."/>
            <person name="Murat F."/>
            <person name="Staton S.E."/>
            <person name="Cottret L."/>
            <person name="Lelandais-Briere C."/>
            <person name="Owens G.L."/>
            <person name="Carrere S."/>
            <person name="Mayjonade B."/>
            <person name="Legrand L."/>
            <person name="Gill N."/>
            <person name="Kane N.C."/>
            <person name="Bowers J.E."/>
            <person name="Hubner S."/>
            <person name="Bellec A."/>
            <person name="Berard A."/>
            <person name="Berges H."/>
            <person name="Blanchet N."/>
            <person name="Boniface M.C."/>
            <person name="Brunel D."/>
            <person name="Catrice O."/>
            <person name="Chaidir N."/>
            <person name="Claudel C."/>
            <person name="Donnadieu C."/>
            <person name="Faraut T."/>
            <person name="Fievet G."/>
            <person name="Helmstetter N."/>
            <person name="King M."/>
            <person name="Knapp S.J."/>
            <person name="Lai Z."/>
            <person name="Le Paslier M.C."/>
            <person name="Lippi Y."/>
            <person name="Lorenzon L."/>
            <person name="Mandel J.R."/>
            <person name="Marage G."/>
            <person name="Marchand G."/>
            <person name="Marquand E."/>
            <person name="Bret-Mestries E."/>
            <person name="Morien E."/>
            <person name="Nambeesan S."/>
            <person name="Nguyen T."/>
            <person name="Pegot-Espagnet P."/>
            <person name="Pouilly N."/>
            <person name="Raftis F."/>
            <person name="Sallet E."/>
            <person name="Schiex T."/>
            <person name="Thomas J."/>
            <person name="Vandecasteele C."/>
            <person name="Vares D."/>
            <person name="Vear F."/>
            <person name="Vautrin S."/>
            <person name="Crespi M."/>
            <person name="Mangin B."/>
            <person name="Burke J.M."/>
            <person name="Salse J."/>
            <person name="Munos S."/>
            <person name="Vincourt P."/>
            <person name="Rieseberg L.H."/>
            <person name="Langlade N.B."/>
        </authorList>
    </citation>
    <scope>NUCLEOTIDE SEQUENCE [LARGE SCALE GENOMIC DNA]</scope>
    <source>
        <strain evidence="18">cv. SF193</strain>
    </source>
</reference>
<sequence length="324" mass="36581">MQGRLSDGTIIAVKQLSSTSRQGAREFVNEIGVITALRHPNLVRLYGCCVEGNSKSLVYEYMENNSLTHTLLGDDQVKKSMLTWPVRFNILIGIARGLTYLHEESDLRIIHRDVKASNILLDENFNAKISDFGLAKLNDDGNTHINTRIVGTKGYMAPEYAMRGHLTPKADVFSFGILALEIVSGISCNKYFSYETETSINVFDWAWLLHQKGNLLELVDPDLRPEYSSEEALRVIRIAFLCTKTSAFARPTMSQTLSVLEGRTNIQDLENQLRPSTSEQDYRTLRRELWPDYNETRPTSGEPPTTESLVTESFVTESFIVESS</sequence>
<keyword evidence="6" id="KW-0732">Signal</keyword>
<evidence type="ECO:0000256" key="9">
    <source>
        <dbReference type="ARBA" id="ARBA00022777"/>
    </source>
</evidence>
<dbReference type="Proteomes" id="UP000215914">
    <property type="component" value="Chromosome 2"/>
</dbReference>
<evidence type="ECO:0000256" key="13">
    <source>
        <dbReference type="ARBA" id="ARBA00023170"/>
    </source>
</evidence>
<keyword evidence="2" id="KW-0723">Serine/threonine-protein kinase</keyword>
<evidence type="ECO:0000313" key="17">
    <source>
        <dbReference type="EMBL" id="OTG33175.1"/>
    </source>
</evidence>
<dbReference type="GO" id="GO:0016020">
    <property type="term" value="C:membrane"/>
    <property type="evidence" value="ECO:0007669"/>
    <property type="project" value="UniProtKB-SubCell"/>
</dbReference>
<proteinExistence type="predicted"/>
<dbReference type="PROSITE" id="PS50011">
    <property type="entry name" value="PROTEIN_KINASE_DOM"/>
    <property type="match status" value="1"/>
</dbReference>
<dbReference type="InterPro" id="IPR011009">
    <property type="entry name" value="Kinase-like_dom_sf"/>
</dbReference>
<dbReference type="OMA" id="TRDHYNQ"/>
<dbReference type="PROSITE" id="PS00108">
    <property type="entry name" value="PROTEIN_KINASE_ST"/>
    <property type="match status" value="1"/>
</dbReference>
<keyword evidence="8" id="KW-0547">Nucleotide-binding</keyword>
<comment type="subcellular location">
    <subcellularLocation>
        <location evidence="1">Membrane</location>
        <topology evidence="1">Single-pass membrane protein</topology>
    </subcellularLocation>
</comment>
<dbReference type="CDD" id="cd14066">
    <property type="entry name" value="STKc_IRAK"/>
    <property type="match status" value="1"/>
</dbReference>
<keyword evidence="3" id="KW-0597">Phosphoprotein</keyword>
<dbReference type="GO" id="GO:0004674">
    <property type="term" value="F:protein serine/threonine kinase activity"/>
    <property type="evidence" value="ECO:0000318"/>
    <property type="project" value="GO_Central"/>
</dbReference>
<dbReference type="InParanoid" id="A0A251VC55"/>
<keyword evidence="5" id="KW-0812">Transmembrane</keyword>
<evidence type="ECO:0000256" key="14">
    <source>
        <dbReference type="ARBA" id="ARBA00023180"/>
    </source>
</evidence>
<dbReference type="InterPro" id="IPR052059">
    <property type="entry name" value="CR_Ser/Thr_kinase"/>
</dbReference>
<keyword evidence="12" id="KW-0472">Membrane</keyword>
<dbReference type="InterPro" id="IPR008271">
    <property type="entry name" value="Ser/Thr_kinase_AS"/>
</dbReference>
<dbReference type="InterPro" id="IPR000719">
    <property type="entry name" value="Prot_kinase_dom"/>
</dbReference>
<dbReference type="Pfam" id="PF00069">
    <property type="entry name" value="Pkinase"/>
    <property type="match status" value="1"/>
</dbReference>
<evidence type="ECO:0000256" key="12">
    <source>
        <dbReference type="ARBA" id="ARBA00023136"/>
    </source>
</evidence>
<evidence type="ECO:0000259" key="16">
    <source>
        <dbReference type="PROSITE" id="PS50011"/>
    </source>
</evidence>
<evidence type="ECO:0000256" key="4">
    <source>
        <dbReference type="ARBA" id="ARBA00022679"/>
    </source>
</evidence>
<keyword evidence="7" id="KW-0677">Repeat</keyword>
<evidence type="ECO:0000256" key="1">
    <source>
        <dbReference type="ARBA" id="ARBA00004167"/>
    </source>
</evidence>
<evidence type="ECO:0000256" key="2">
    <source>
        <dbReference type="ARBA" id="ARBA00022527"/>
    </source>
</evidence>
<dbReference type="AlphaFoldDB" id="A0A251VC55"/>
<dbReference type="PANTHER" id="PTHR47973">
    <property type="entry name" value="CYSTEINE-RICH RECEPTOR-LIKE PROTEIN KINASE 3"/>
    <property type="match status" value="1"/>
</dbReference>
<keyword evidence="9 17" id="KW-0418">Kinase</keyword>
<dbReference type="SUPFAM" id="SSF56112">
    <property type="entry name" value="Protein kinase-like (PK-like)"/>
    <property type="match status" value="1"/>
</dbReference>
<dbReference type="EMBL" id="CM007891">
    <property type="protein sequence ID" value="OTG33175.1"/>
    <property type="molecule type" value="Genomic_DNA"/>
</dbReference>
<evidence type="ECO:0000256" key="7">
    <source>
        <dbReference type="ARBA" id="ARBA00022737"/>
    </source>
</evidence>
<evidence type="ECO:0000256" key="6">
    <source>
        <dbReference type="ARBA" id="ARBA00022729"/>
    </source>
</evidence>
<evidence type="ECO:0000256" key="10">
    <source>
        <dbReference type="ARBA" id="ARBA00022840"/>
    </source>
</evidence>
<evidence type="ECO:0000256" key="5">
    <source>
        <dbReference type="ARBA" id="ARBA00022692"/>
    </source>
</evidence>
<keyword evidence="13" id="KW-0675">Receptor</keyword>
<gene>
    <name evidence="17" type="ORF">HannXRQ_Chr02g0031791</name>
</gene>
<evidence type="ECO:0000256" key="11">
    <source>
        <dbReference type="ARBA" id="ARBA00022989"/>
    </source>
</evidence>
<accession>A0A251VC55</accession>
<feature type="domain" description="Protein kinase" evidence="16">
    <location>
        <begin position="1"/>
        <end position="315"/>
    </location>
</feature>
<keyword evidence="11" id="KW-1133">Transmembrane helix</keyword>
<evidence type="ECO:0000256" key="15">
    <source>
        <dbReference type="SAM" id="MobiDB-lite"/>
    </source>
</evidence>
<dbReference type="Gene3D" id="3.30.200.20">
    <property type="entry name" value="Phosphorylase Kinase, domain 1"/>
    <property type="match status" value="1"/>
</dbReference>
<keyword evidence="4" id="KW-0808">Transferase</keyword>
<dbReference type="Gene3D" id="1.10.510.10">
    <property type="entry name" value="Transferase(Phosphotransferase) domain 1"/>
    <property type="match status" value="1"/>
</dbReference>
<keyword evidence="10" id="KW-0067">ATP-binding</keyword>
<feature type="region of interest" description="Disordered" evidence="15">
    <location>
        <begin position="289"/>
        <end position="308"/>
    </location>
</feature>
<keyword evidence="18" id="KW-1185">Reference proteome</keyword>
<name>A0A251VC55_HELAN</name>
<keyword evidence="14" id="KW-0325">Glycoprotein</keyword>
<organism evidence="17 18">
    <name type="scientific">Helianthus annuus</name>
    <name type="common">Common sunflower</name>
    <dbReference type="NCBI Taxonomy" id="4232"/>
    <lineage>
        <taxon>Eukaryota</taxon>
        <taxon>Viridiplantae</taxon>
        <taxon>Streptophyta</taxon>
        <taxon>Embryophyta</taxon>
        <taxon>Tracheophyta</taxon>
        <taxon>Spermatophyta</taxon>
        <taxon>Magnoliopsida</taxon>
        <taxon>eudicotyledons</taxon>
        <taxon>Gunneridae</taxon>
        <taxon>Pentapetalae</taxon>
        <taxon>asterids</taxon>
        <taxon>campanulids</taxon>
        <taxon>Asterales</taxon>
        <taxon>Asteraceae</taxon>
        <taxon>Asteroideae</taxon>
        <taxon>Heliantheae alliance</taxon>
        <taxon>Heliantheae</taxon>
        <taxon>Helianthus</taxon>
    </lineage>
</organism>
<feature type="compositionally biased region" description="Polar residues" evidence="15">
    <location>
        <begin position="296"/>
        <end position="308"/>
    </location>
</feature>